<dbReference type="AlphaFoldDB" id="A0A9W8G778"/>
<dbReference type="GO" id="GO:0016887">
    <property type="term" value="F:ATP hydrolysis activity"/>
    <property type="evidence" value="ECO:0007669"/>
    <property type="project" value="InterPro"/>
</dbReference>
<keyword evidence="3" id="KW-0547">Nucleotide-binding</keyword>
<evidence type="ECO:0000256" key="5">
    <source>
        <dbReference type="ARBA" id="ARBA00022967"/>
    </source>
</evidence>
<evidence type="ECO:0000313" key="12">
    <source>
        <dbReference type="Proteomes" id="UP001151518"/>
    </source>
</evidence>
<keyword evidence="2 9" id="KW-0812">Transmembrane</keyword>
<feature type="domain" description="Cation-transporting P-type ATPase N-terminal" evidence="10">
    <location>
        <begin position="21"/>
        <end position="96"/>
    </location>
</feature>
<dbReference type="NCBIfam" id="TIGR01494">
    <property type="entry name" value="ATPase_P-type"/>
    <property type="match status" value="1"/>
</dbReference>
<feature type="compositionally biased region" description="Polar residues" evidence="8">
    <location>
        <begin position="581"/>
        <end position="592"/>
    </location>
</feature>
<feature type="transmembrane region" description="Helical" evidence="9">
    <location>
        <begin position="1189"/>
        <end position="1211"/>
    </location>
</feature>
<dbReference type="GO" id="GO:1990573">
    <property type="term" value="P:potassium ion import across plasma membrane"/>
    <property type="evidence" value="ECO:0007669"/>
    <property type="project" value="TreeGrafter"/>
</dbReference>
<dbReference type="Gene3D" id="1.20.1110.10">
    <property type="entry name" value="Calcium-transporting ATPase, transmembrane domain"/>
    <property type="match status" value="2"/>
</dbReference>
<gene>
    <name evidence="11" type="ORF">GGI25_003009</name>
</gene>
<dbReference type="SFLD" id="SFLDS00003">
    <property type="entry name" value="Haloacid_Dehalogenase"/>
    <property type="match status" value="1"/>
</dbReference>
<feature type="compositionally biased region" description="Polar residues" evidence="8">
    <location>
        <begin position="811"/>
        <end position="827"/>
    </location>
</feature>
<dbReference type="PRINTS" id="PR00120">
    <property type="entry name" value="HATPASE"/>
</dbReference>
<proteinExistence type="predicted"/>
<dbReference type="PRINTS" id="PR00119">
    <property type="entry name" value="CATATPASE"/>
</dbReference>
<dbReference type="GO" id="GO:0030007">
    <property type="term" value="P:intracellular potassium ion homeostasis"/>
    <property type="evidence" value="ECO:0007669"/>
    <property type="project" value="TreeGrafter"/>
</dbReference>
<feature type="region of interest" description="Disordered" evidence="8">
    <location>
        <begin position="804"/>
        <end position="828"/>
    </location>
</feature>
<evidence type="ECO:0000313" key="11">
    <source>
        <dbReference type="EMBL" id="KAJ2677619.1"/>
    </source>
</evidence>
<dbReference type="SUPFAM" id="SSF81653">
    <property type="entry name" value="Calcium ATPase, transduction domain A"/>
    <property type="match status" value="1"/>
</dbReference>
<dbReference type="Gene3D" id="3.40.50.1000">
    <property type="entry name" value="HAD superfamily/HAD-like"/>
    <property type="match status" value="2"/>
</dbReference>
<dbReference type="InterPro" id="IPR023299">
    <property type="entry name" value="ATPase_P-typ_cyto_dom_N"/>
</dbReference>
<accession>A0A9W8G778</accession>
<evidence type="ECO:0000259" key="10">
    <source>
        <dbReference type="SMART" id="SM00831"/>
    </source>
</evidence>
<evidence type="ECO:0000256" key="2">
    <source>
        <dbReference type="ARBA" id="ARBA00022692"/>
    </source>
</evidence>
<keyword evidence="7 9" id="KW-0472">Membrane</keyword>
<name>A0A9W8G778_9FUNG</name>
<dbReference type="GO" id="GO:0006883">
    <property type="term" value="P:intracellular sodium ion homeostasis"/>
    <property type="evidence" value="ECO:0007669"/>
    <property type="project" value="TreeGrafter"/>
</dbReference>
<dbReference type="SUPFAM" id="SSF81665">
    <property type="entry name" value="Calcium ATPase, transmembrane domain M"/>
    <property type="match status" value="1"/>
</dbReference>
<dbReference type="SMART" id="SM00831">
    <property type="entry name" value="Cation_ATPase_N"/>
    <property type="match status" value="1"/>
</dbReference>
<dbReference type="InterPro" id="IPR004014">
    <property type="entry name" value="ATPase_P-typ_cation-transptr_N"/>
</dbReference>
<dbReference type="GO" id="GO:0005524">
    <property type="term" value="F:ATP binding"/>
    <property type="evidence" value="ECO:0007669"/>
    <property type="project" value="UniProtKB-KW"/>
</dbReference>
<dbReference type="InterPro" id="IPR036412">
    <property type="entry name" value="HAD-like_sf"/>
</dbReference>
<dbReference type="EMBL" id="JANBTW010000030">
    <property type="protein sequence ID" value="KAJ2677619.1"/>
    <property type="molecule type" value="Genomic_DNA"/>
</dbReference>
<feature type="transmembrane region" description="Helical" evidence="9">
    <location>
        <begin position="996"/>
        <end position="1014"/>
    </location>
</feature>
<keyword evidence="6 9" id="KW-1133">Transmembrane helix</keyword>
<dbReference type="InterPro" id="IPR018303">
    <property type="entry name" value="ATPase_P-typ_P_site"/>
</dbReference>
<dbReference type="Pfam" id="PF00690">
    <property type="entry name" value="Cation_ATPase_N"/>
    <property type="match status" value="1"/>
</dbReference>
<dbReference type="InterPro" id="IPR059000">
    <property type="entry name" value="ATPase_P-type_domA"/>
</dbReference>
<dbReference type="OrthoDB" id="2016396at2759"/>
<organism evidence="11 12">
    <name type="scientific">Coemansia spiralis</name>
    <dbReference type="NCBI Taxonomy" id="417178"/>
    <lineage>
        <taxon>Eukaryota</taxon>
        <taxon>Fungi</taxon>
        <taxon>Fungi incertae sedis</taxon>
        <taxon>Zoopagomycota</taxon>
        <taxon>Kickxellomycotina</taxon>
        <taxon>Kickxellomycetes</taxon>
        <taxon>Kickxellales</taxon>
        <taxon>Kickxellaceae</taxon>
        <taxon>Coemansia</taxon>
    </lineage>
</organism>
<feature type="transmembrane region" description="Helical" evidence="9">
    <location>
        <begin position="1156"/>
        <end position="1177"/>
    </location>
</feature>
<comment type="subcellular location">
    <subcellularLocation>
        <location evidence="1">Membrane</location>
        <topology evidence="1">Multi-pass membrane protein</topology>
    </subcellularLocation>
</comment>
<dbReference type="Pfam" id="PF00702">
    <property type="entry name" value="Hydrolase"/>
    <property type="match status" value="1"/>
</dbReference>
<dbReference type="SFLD" id="SFLDF00027">
    <property type="entry name" value="p-type_atpase"/>
    <property type="match status" value="1"/>
</dbReference>
<comment type="caution">
    <text evidence="11">The sequence shown here is derived from an EMBL/GenBank/DDBJ whole genome shotgun (WGS) entry which is preliminary data.</text>
</comment>
<feature type="compositionally biased region" description="Polar residues" evidence="8">
    <location>
        <begin position="445"/>
        <end position="462"/>
    </location>
</feature>
<dbReference type="GO" id="GO:0005886">
    <property type="term" value="C:plasma membrane"/>
    <property type="evidence" value="ECO:0007669"/>
    <property type="project" value="TreeGrafter"/>
</dbReference>
<feature type="transmembrane region" description="Helical" evidence="9">
    <location>
        <begin position="269"/>
        <end position="287"/>
    </location>
</feature>
<dbReference type="InterPro" id="IPR023214">
    <property type="entry name" value="HAD_sf"/>
</dbReference>
<dbReference type="InterPro" id="IPR050510">
    <property type="entry name" value="Cation_transp_ATPase_P-type"/>
</dbReference>
<feature type="region of interest" description="Disordered" evidence="8">
    <location>
        <begin position="440"/>
        <end position="462"/>
    </location>
</feature>
<evidence type="ECO:0000256" key="4">
    <source>
        <dbReference type="ARBA" id="ARBA00022840"/>
    </source>
</evidence>
<keyword evidence="5" id="KW-1278">Translocase</keyword>
<dbReference type="InterPro" id="IPR023298">
    <property type="entry name" value="ATPase_P-typ_TM_dom_sf"/>
</dbReference>
<dbReference type="Gene3D" id="3.40.1110.10">
    <property type="entry name" value="Calcium-transporting ATPase, cytoplasmic domain N"/>
    <property type="match status" value="2"/>
</dbReference>
<evidence type="ECO:0000256" key="8">
    <source>
        <dbReference type="SAM" id="MobiDB-lite"/>
    </source>
</evidence>
<evidence type="ECO:0000256" key="6">
    <source>
        <dbReference type="ARBA" id="ARBA00022989"/>
    </source>
</evidence>
<feature type="transmembrane region" description="Helical" evidence="9">
    <location>
        <begin position="1086"/>
        <end position="1105"/>
    </location>
</feature>
<dbReference type="InterPro" id="IPR008250">
    <property type="entry name" value="ATPase_P-typ_transduc_dom_A_sf"/>
</dbReference>
<evidence type="ECO:0000256" key="9">
    <source>
        <dbReference type="SAM" id="Phobius"/>
    </source>
</evidence>
<evidence type="ECO:0000256" key="1">
    <source>
        <dbReference type="ARBA" id="ARBA00004141"/>
    </source>
</evidence>
<dbReference type="SFLD" id="SFLDG00002">
    <property type="entry name" value="C1.7:_P-type_atpase_like"/>
    <property type="match status" value="1"/>
</dbReference>
<protein>
    <recommendedName>
        <fullName evidence="10">Cation-transporting P-type ATPase N-terminal domain-containing protein</fullName>
    </recommendedName>
</protein>
<dbReference type="Proteomes" id="UP001151518">
    <property type="component" value="Unassembled WGS sequence"/>
</dbReference>
<dbReference type="InterPro" id="IPR044492">
    <property type="entry name" value="P_typ_ATPase_HD_dom"/>
</dbReference>
<dbReference type="SUPFAM" id="SSF56784">
    <property type="entry name" value="HAD-like"/>
    <property type="match status" value="1"/>
</dbReference>
<feature type="region of interest" description="Disordered" evidence="8">
    <location>
        <begin position="563"/>
        <end position="606"/>
    </location>
</feature>
<dbReference type="GO" id="GO:0036376">
    <property type="term" value="P:sodium ion export across plasma membrane"/>
    <property type="evidence" value="ECO:0007669"/>
    <property type="project" value="TreeGrafter"/>
</dbReference>
<dbReference type="PANTHER" id="PTHR43294">
    <property type="entry name" value="SODIUM/POTASSIUM-TRANSPORTING ATPASE SUBUNIT ALPHA"/>
    <property type="match status" value="1"/>
</dbReference>
<evidence type="ECO:0000256" key="7">
    <source>
        <dbReference type="ARBA" id="ARBA00023136"/>
    </source>
</evidence>
<evidence type="ECO:0000256" key="3">
    <source>
        <dbReference type="ARBA" id="ARBA00022741"/>
    </source>
</evidence>
<feature type="region of interest" description="Disordered" evidence="8">
    <location>
        <begin position="488"/>
        <end position="512"/>
    </location>
</feature>
<feature type="transmembrane region" description="Helical" evidence="9">
    <location>
        <begin position="1111"/>
        <end position="1135"/>
    </location>
</feature>
<keyword evidence="4" id="KW-0067">ATP-binding</keyword>
<reference evidence="11" key="1">
    <citation type="submission" date="2022-07" db="EMBL/GenBank/DDBJ databases">
        <title>Phylogenomic reconstructions and comparative analyses of Kickxellomycotina fungi.</title>
        <authorList>
            <person name="Reynolds N.K."/>
            <person name="Stajich J.E."/>
            <person name="Barry K."/>
            <person name="Grigoriev I.V."/>
            <person name="Crous P."/>
            <person name="Smith M.E."/>
        </authorList>
    </citation>
    <scope>NUCLEOTIDE SEQUENCE</scope>
    <source>
        <strain evidence="11">NRRL 3115</strain>
    </source>
</reference>
<dbReference type="PANTHER" id="PTHR43294:SF20">
    <property type="entry name" value="P-TYPE ATPASE"/>
    <property type="match status" value="1"/>
</dbReference>
<dbReference type="InterPro" id="IPR001757">
    <property type="entry name" value="P_typ_ATPase"/>
</dbReference>
<dbReference type="SUPFAM" id="SSF81660">
    <property type="entry name" value="Metal cation-transporting ATPase, ATP-binding domain N"/>
    <property type="match status" value="1"/>
</dbReference>
<dbReference type="GO" id="GO:0005391">
    <property type="term" value="F:P-type sodium:potassium-exchanging transporter activity"/>
    <property type="evidence" value="ECO:0007669"/>
    <property type="project" value="TreeGrafter"/>
</dbReference>
<dbReference type="PROSITE" id="PS00154">
    <property type="entry name" value="ATPASE_E1_E2"/>
    <property type="match status" value="1"/>
</dbReference>
<dbReference type="Gene3D" id="2.70.150.10">
    <property type="entry name" value="Calcium-transporting ATPase, cytoplasmic transduction domain A"/>
    <property type="match status" value="1"/>
</dbReference>
<dbReference type="Pfam" id="PF00122">
    <property type="entry name" value="E1-E2_ATPase"/>
    <property type="match status" value="1"/>
</dbReference>
<sequence>MEEANHLRHLSDLQSSLSEWQPWACSLAEVADNLGVDPSHGLDRLDAHNRRTHLGPNVPVDLAQHLSFLHVFLEEAAEPMMLLLLAVGILYSIWGEPWDAATIFIAIIAVVGLEAFTEWRALHALVSLRNSVPTNTSVLREDNEVIVPADELVPGDVIMLSQGQSVPADAVVVVCHGFSVDESALTGESIGNYKAALNTPNNMEHNLRLNEYQGIPQTLVCAGTTVTTGRAVGIVVATGPYTQIAFNIAKLIHGSKPPPTPSQRRMRRLAGSLSVGAIIICVLITLVGLAKGIHWRAAILMGMSLAFATIPEEMPLIAKASLALCSRTLARHGLLVRKLNAADSLSEVSVIITDKTGTLTRNQLIVSSIMTVSSTGAESSADLSVEVITPEAVAVSEKSAALAAPLYSVWSLSVDPLESRPLVRLLKSIRQRAANSATHDLAFGQMSSRRQGKSTNLGQSSDSSFVPLSMHGFGKDFMNSAVLQSLPSTKDSRVDEGDFADSGLPRDPDTGTIPAFTLTEAISLICEHLPEPTGELAFDPALRISARTRSAAKIPVPYVPRAHDNAYSTATGSGYDGDVLSSKNDSALSSPRSEAPPDAAGGQTEPKHWTVVKGAPEVLIPHCNRIWASSSSGVSLSADDIRTGNIDAIRPMPETLAQSISRSATDLAVGGNRIIAYAMAITSEPLFSGTTSKIRFEKDTKKTSCEQAYRFGDSDTHHNIGASSGTATAVASTIDIAKSSPAQTLPCNMIFVGAFAFFDPPQREARPVLQECQEAGIRVIVATGDHPSTALAVANAVGIAESQPQHFPEGNNGSVRHTADVSPTRSMDNIPRVASERLLGRNAVHQTYGATVSRSSDWHHPHHYFSSSGSPPNAVPGEVHAVTGEMIQHSLNHGTFDQLIDESNVFARITPAQKLRLVHALQARGEVVAFIGDGINDAPALLRADVGICMGGNPSTADVAMDAASLIVLSGKFSKVVRSLRQGYRQSVNMKKCMEYYIACKLAIVLLFVFLLLAEGASPLTPVQVIFIELFVDLGATWTFLTAKPEGIVQDGGELEATLAAQTRVCKSAARSAGTGYLGSDKATDYAVLAYGLALFATCTLPLLVPSLLLPYWAVAPVAPTLTFFTWMAAHVLLAMSMQTQIVPLRIRLASGWRNANIPGTIWIACSLLAVVLSAAVRPIGEHLGIVPLNAVEWVIVVLSPLLLITCLEIFKEAKFKKYAAVATGNHNSEQRASNAA</sequence>
<dbReference type="GO" id="GO:1902600">
    <property type="term" value="P:proton transmembrane transport"/>
    <property type="evidence" value="ECO:0007669"/>
    <property type="project" value="TreeGrafter"/>
</dbReference>